<name>A0A2S8S712_9RHOB</name>
<reference evidence="1 2" key="1">
    <citation type="submission" date="2018-02" db="EMBL/GenBank/DDBJ databases">
        <title>Genomic Encyclopedia of Archaeal and Bacterial Type Strains, Phase II (KMG-II): from individual species to whole genera.</title>
        <authorList>
            <person name="Goeker M."/>
        </authorList>
    </citation>
    <scope>NUCLEOTIDE SEQUENCE [LARGE SCALE GENOMIC DNA]</scope>
    <source>
        <strain evidence="1 2">DSM 18921</strain>
    </source>
</reference>
<dbReference type="AlphaFoldDB" id="A0A2S8S712"/>
<evidence type="ECO:0000313" key="1">
    <source>
        <dbReference type="EMBL" id="PQV56586.1"/>
    </source>
</evidence>
<gene>
    <name evidence="1" type="ORF">LX70_02158</name>
</gene>
<proteinExistence type="predicted"/>
<dbReference type="RefSeq" id="WP_146111585.1">
    <property type="nucleotide sequence ID" value="NZ_PVEP01000004.1"/>
</dbReference>
<dbReference type="EMBL" id="PVEP01000004">
    <property type="protein sequence ID" value="PQV56586.1"/>
    <property type="molecule type" value="Genomic_DNA"/>
</dbReference>
<protein>
    <submittedName>
        <fullName evidence="1">Uncharacterized protein</fullName>
    </submittedName>
</protein>
<sequence length="106" mass="11315">MTAHDNPMEMVRAVLKGGARKDPGVIFENGTNASDLWSKAAHLSNLAKVGMMAADSTVAVRDPMNALESLFVVMWDIADELAERIGTVEALAEKNSGETKGPEEVS</sequence>
<organism evidence="1 2">
    <name type="scientific">Albidovulum denitrificans</name>
    <dbReference type="NCBI Taxonomy" id="404881"/>
    <lineage>
        <taxon>Bacteria</taxon>
        <taxon>Pseudomonadati</taxon>
        <taxon>Pseudomonadota</taxon>
        <taxon>Alphaproteobacteria</taxon>
        <taxon>Rhodobacterales</taxon>
        <taxon>Paracoccaceae</taxon>
        <taxon>Albidovulum</taxon>
    </lineage>
</organism>
<dbReference type="Proteomes" id="UP000238338">
    <property type="component" value="Unassembled WGS sequence"/>
</dbReference>
<keyword evidence="2" id="KW-1185">Reference proteome</keyword>
<comment type="caution">
    <text evidence="1">The sequence shown here is derived from an EMBL/GenBank/DDBJ whole genome shotgun (WGS) entry which is preliminary data.</text>
</comment>
<evidence type="ECO:0000313" key="2">
    <source>
        <dbReference type="Proteomes" id="UP000238338"/>
    </source>
</evidence>
<accession>A0A2S8S712</accession>